<keyword evidence="2" id="KW-0223">Dioxygenase</keyword>
<dbReference type="GO" id="GO:0051213">
    <property type="term" value="F:dioxygenase activity"/>
    <property type="evidence" value="ECO:0007669"/>
    <property type="project" value="UniProtKB-KW"/>
</dbReference>
<keyword evidence="2" id="KW-0560">Oxidoreductase</keyword>
<dbReference type="OrthoDB" id="9798430at2"/>
<dbReference type="PANTHER" id="PTHR36503">
    <property type="entry name" value="BLR2520 PROTEIN"/>
    <property type="match status" value="1"/>
</dbReference>
<feature type="domain" description="VOC" evidence="1">
    <location>
        <begin position="3"/>
        <end position="127"/>
    </location>
</feature>
<dbReference type="InterPro" id="IPR004360">
    <property type="entry name" value="Glyas_Fos-R_dOase_dom"/>
</dbReference>
<gene>
    <name evidence="2" type="ORF">EHQ64_03135</name>
</gene>
<evidence type="ECO:0000313" key="3">
    <source>
        <dbReference type="Proteomes" id="UP000297762"/>
    </source>
</evidence>
<accession>A0A4R9KD03</accession>
<organism evidence="2 3">
    <name type="scientific">Leptospira sarikeiensis</name>
    <dbReference type="NCBI Taxonomy" id="2484943"/>
    <lineage>
        <taxon>Bacteria</taxon>
        <taxon>Pseudomonadati</taxon>
        <taxon>Spirochaetota</taxon>
        <taxon>Spirochaetia</taxon>
        <taxon>Leptospirales</taxon>
        <taxon>Leptospiraceae</taxon>
        <taxon>Leptospira</taxon>
    </lineage>
</organism>
<keyword evidence="3" id="KW-1185">Reference proteome</keyword>
<dbReference type="EMBL" id="RQGF01000009">
    <property type="protein sequence ID" value="TGL64006.1"/>
    <property type="molecule type" value="Genomic_DNA"/>
</dbReference>
<protein>
    <submittedName>
        <fullName evidence="2">Glyoxalase/bleomycin resistance/extradiol dioxygenase family protein</fullName>
    </submittedName>
</protein>
<dbReference type="InterPro" id="IPR037523">
    <property type="entry name" value="VOC_core"/>
</dbReference>
<sequence length="133" mass="14945">MVKQLFVNLGIKDLNKTVDFFTKLGFTFNKDFTDETATCMIISENIFAMLITEAKFKEFAPNPPSDPKKNTEVLLALSVENRSQVDEMVQKAVSAGGNTFNEAQDHGFMYAHSFQDLDGHVWEVFAMEGTPPK</sequence>
<dbReference type="PROSITE" id="PS51819">
    <property type="entry name" value="VOC"/>
    <property type="match status" value="1"/>
</dbReference>
<dbReference type="Gene3D" id="3.10.180.10">
    <property type="entry name" value="2,3-Dihydroxybiphenyl 1,2-Dioxygenase, domain 1"/>
    <property type="match status" value="1"/>
</dbReference>
<dbReference type="PANTHER" id="PTHR36503:SF2">
    <property type="entry name" value="BLR2408 PROTEIN"/>
    <property type="match status" value="1"/>
</dbReference>
<dbReference type="InterPro" id="IPR029068">
    <property type="entry name" value="Glyas_Bleomycin-R_OHBP_Dase"/>
</dbReference>
<name>A0A4R9KD03_9LEPT</name>
<evidence type="ECO:0000313" key="2">
    <source>
        <dbReference type="EMBL" id="TGL64006.1"/>
    </source>
</evidence>
<dbReference type="AlphaFoldDB" id="A0A4R9KD03"/>
<dbReference type="SUPFAM" id="SSF54593">
    <property type="entry name" value="Glyoxalase/Bleomycin resistance protein/Dihydroxybiphenyl dioxygenase"/>
    <property type="match status" value="1"/>
</dbReference>
<dbReference type="Pfam" id="PF00903">
    <property type="entry name" value="Glyoxalase"/>
    <property type="match status" value="1"/>
</dbReference>
<reference evidence="2" key="1">
    <citation type="journal article" date="2019" name="PLoS Negl. Trop. Dis.">
        <title>Revisiting the worldwide diversity of Leptospira species in the environment.</title>
        <authorList>
            <person name="Vincent A.T."/>
            <person name="Schiettekatte O."/>
            <person name="Bourhy P."/>
            <person name="Veyrier F.J."/>
            <person name="Picardeau M."/>
        </authorList>
    </citation>
    <scope>NUCLEOTIDE SEQUENCE [LARGE SCALE GENOMIC DNA]</scope>
    <source>
        <strain evidence="2">201702455</strain>
    </source>
</reference>
<comment type="caution">
    <text evidence="2">The sequence shown here is derived from an EMBL/GenBank/DDBJ whole genome shotgun (WGS) entry which is preliminary data.</text>
</comment>
<dbReference type="RefSeq" id="WP_135648055.1">
    <property type="nucleotide sequence ID" value="NZ_RQGF01000009.1"/>
</dbReference>
<evidence type="ECO:0000259" key="1">
    <source>
        <dbReference type="PROSITE" id="PS51819"/>
    </source>
</evidence>
<proteinExistence type="predicted"/>
<dbReference type="Proteomes" id="UP000297762">
    <property type="component" value="Unassembled WGS sequence"/>
</dbReference>